<dbReference type="GO" id="GO:0044718">
    <property type="term" value="P:siderophore transmembrane transport"/>
    <property type="evidence" value="ECO:0007669"/>
    <property type="project" value="TreeGrafter"/>
</dbReference>
<dbReference type="RefSeq" id="WP_311361213.1">
    <property type="nucleotide sequence ID" value="NZ_JAVRIE010000002.1"/>
</dbReference>
<keyword evidence="4" id="KW-0812">Transmembrane</keyword>
<proteinExistence type="predicted"/>
<keyword evidence="3" id="KW-1134">Transmembrane beta strand</keyword>
<gene>
    <name evidence="10" type="ORF">RM544_07875</name>
</gene>
<dbReference type="InterPro" id="IPR039426">
    <property type="entry name" value="TonB-dep_rcpt-like"/>
</dbReference>
<dbReference type="SUPFAM" id="SSF56935">
    <property type="entry name" value="Porins"/>
    <property type="match status" value="1"/>
</dbReference>
<reference evidence="10 11" key="1">
    <citation type="submission" date="2023-09" db="EMBL/GenBank/DDBJ databases">
        <authorList>
            <person name="Rey-Velasco X."/>
        </authorList>
    </citation>
    <scope>NUCLEOTIDE SEQUENCE [LARGE SCALE GENOMIC DNA]</scope>
    <source>
        <strain evidence="10 11">W409</strain>
    </source>
</reference>
<keyword evidence="2" id="KW-0813">Transport</keyword>
<feature type="domain" description="TonB-dependent receptor-like beta-barrel" evidence="9">
    <location>
        <begin position="224"/>
        <end position="678"/>
    </location>
</feature>
<keyword evidence="8" id="KW-0732">Signal</keyword>
<keyword evidence="6" id="KW-0472">Membrane</keyword>
<evidence type="ECO:0000256" key="7">
    <source>
        <dbReference type="ARBA" id="ARBA00023237"/>
    </source>
</evidence>
<evidence type="ECO:0000259" key="9">
    <source>
        <dbReference type="Pfam" id="PF00593"/>
    </source>
</evidence>
<dbReference type="PANTHER" id="PTHR30069:SF49">
    <property type="entry name" value="OUTER MEMBRANE PROTEIN C"/>
    <property type="match status" value="1"/>
</dbReference>
<keyword evidence="7" id="KW-0998">Cell outer membrane</keyword>
<dbReference type="Pfam" id="PF00593">
    <property type="entry name" value="TonB_dep_Rec_b-barrel"/>
    <property type="match status" value="1"/>
</dbReference>
<dbReference type="AlphaFoldDB" id="A0AAW8R134"/>
<comment type="caution">
    <text evidence="10">The sequence shown here is derived from an EMBL/GenBank/DDBJ whole genome shotgun (WGS) entry which is preliminary data.</text>
</comment>
<dbReference type="PANTHER" id="PTHR30069">
    <property type="entry name" value="TONB-DEPENDENT OUTER MEMBRANE RECEPTOR"/>
    <property type="match status" value="1"/>
</dbReference>
<dbReference type="Proteomes" id="UP001249020">
    <property type="component" value="Unassembled WGS sequence"/>
</dbReference>
<organism evidence="10 11">
    <name type="scientific">Brumicola blandensis</name>
    <dbReference type="NCBI Taxonomy" id="3075611"/>
    <lineage>
        <taxon>Bacteria</taxon>
        <taxon>Pseudomonadati</taxon>
        <taxon>Pseudomonadota</taxon>
        <taxon>Gammaproteobacteria</taxon>
        <taxon>Alteromonadales</taxon>
        <taxon>Alteromonadaceae</taxon>
        <taxon>Brumicola</taxon>
    </lineage>
</organism>
<evidence type="ECO:0000313" key="10">
    <source>
        <dbReference type="EMBL" id="MDT0582454.1"/>
    </source>
</evidence>
<evidence type="ECO:0000313" key="11">
    <source>
        <dbReference type="Proteomes" id="UP001249020"/>
    </source>
</evidence>
<evidence type="ECO:0000256" key="2">
    <source>
        <dbReference type="ARBA" id="ARBA00022448"/>
    </source>
</evidence>
<evidence type="ECO:0000256" key="1">
    <source>
        <dbReference type="ARBA" id="ARBA00004571"/>
    </source>
</evidence>
<evidence type="ECO:0000256" key="3">
    <source>
        <dbReference type="ARBA" id="ARBA00022452"/>
    </source>
</evidence>
<evidence type="ECO:0000256" key="6">
    <source>
        <dbReference type="ARBA" id="ARBA00023136"/>
    </source>
</evidence>
<keyword evidence="5" id="KW-0798">TonB box</keyword>
<dbReference type="GO" id="GO:0015344">
    <property type="term" value="F:siderophore uptake transmembrane transporter activity"/>
    <property type="evidence" value="ECO:0007669"/>
    <property type="project" value="TreeGrafter"/>
</dbReference>
<name>A0AAW8R134_9ALTE</name>
<keyword evidence="11" id="KW-1185">Reference proteome</keyword>
<dbReference type="EMBL" id="JAVRIE010000002">
    <property type="protein sequence ID" value="MDT0582454.1"/>
    <property type="molecule type" value="Genomic_DNA"/>
</dbReference>
<sequence>MLNHIQSNGRMMAPKILAAISLAVCLALGSAASSAVAEESNIERIEVLGQINSGLLESQIDFEDSSSPDLRAQLSQLPGVSVNGNGLVSGIVQYRGLYGDRVKVKIDDIDIAGAGPNAMDSPLSHVLGTQQEVILYQGVAPVSVGAESLGGALVIRNNKPDLNTRDKWESTAALTATYFGNNDSKNVNAEVFSATDNAYISVQGQLQKAGNYESGNGDEVPSTFYDRTGLKLGAGYFTDDTAINALVGYRNTDESGTPALAMDIIYVDSLWYKLAVDREFSNDWQAKLKLYGNQNEHDMNNYELRSAPMPAMHRLNTVDSEALGFDIDFVQFGQNGQTLRSEGGWRIGASYYQQVHNSRITNPNNAMFFIHNFNDIERDLLSAYLEYDGSFNSTDKIDKPWQIGLRASEVTLNADEVGSSMAMMNPNVAALVMGFNNANREVDYQLVDIVLKTQMPLTERADITFSLGQKERAPTYSEIYSWFPLEVSAGLADGRNYIGNLNLKKESAKKADVGIQYQKAGFSVMGNVFYQKIDDYIIGTPSESSPANMITTMMGAQQALQWNNLGAQLHGLDVYASYEIDKHWQITSSAQWVNGKLTEAINSEKLPLYRVAPLSGNITVNWQYDRIDAALTLVAAAKQDEVSSLQNESPTAGYGVFNFILDYELNAAMNLSFVIENLADKSYAQHLGGVNRVANADISLGEKVPEIGRNIGVHLDVVF</sequence>
<evidence type="ECO:0000256" key="4">
    <source>
        <dbReference type="ARBA" id="ARBA00022692"/>
    </source>
</evidence>
<feature type="chain" id="PRO_5043465710" evidence="8">
    <location>
        <begin position="38"/>
        <end position="719"/>
    </location>
</feature>
<dbReference type="InterPro" id="IPR000531">
    <property type="entry name" value="Beta-barrel_TonB"/>
</dbReference>
<accession>A0AAW8R134</accession>
<feature type="signal peptide" evidence="8">
    <location>
        <begin position="1"/>
        <end position="37"/>
    </location>
</feature>
<protein>
    <submittedName>
        <fullName evidence="10">TonB-dependent receptor</fullName>
    </submittedName>
</protein>
<dbReference type="InterPro" id="IPR036942">
    <property type="entry name" value="Beta-barrel_TonB_sf"/>
</dbReference>
<evidence type="ECO:0000256" key="8">
    <source>
        <dbReference type="SAM" id="SignalP"/>
    </source>
</evidence>
<dbReference type="GO" id="GO:0009279">
    <property type="term" value="C:cell outer membrane"/>
    <property type="evidence" value="ECO:0007669"/>
    <property type="project" value="UniProtKB-SubCell"/>
</dbReference>
<evidence type="ECO:0000256" key="5">
    <source>
        <dbReference type="ARBA" id="ARBA00023077"/>
    </source>
</evidence>
<dbReference type="Gene3D" id="2.40.170.20">
    <property type="entry name" value="TonB-dependent receptor, beta-barrel domain"/>
    <property type="match status" value="1"/>
</dbReference>
<comment type="subcellular location">
    <subcellularLocation>
        <location evidence="1">Cell outer membrane</location>
        <topology evidence="1">Multi-pass membrane protein</topology>
    </subcellularLocation>
</comment>
<keyword evidence="10" id="KW-0675">Receptor</keyword>